<keyword evidence="4" id="KW-1185">Reference proteome</keyword>
<reference evidence="3 4" key="1">
    <citation type="journal article" date="2011" name="Science">
        <title>The Selaginella genome identifies genetic changes associated with the evolution of vascular plants.</title>
        <authorList>
            <person name="Banks J.A."/>
            <person name="Nishiyama T."/>
            <person name="Hasebe M."/>
            <person name="Bowman J.L."/>
            <person name="Gribskov M."/>
            <person name="dePamphilis C."/>
            <person name="Albert V.A."/>
            <person name="Aono N."/>
            <person name="Aoyama T."/>
            <person name="Ambrose B.A."/>
            <person name="Ashton N.W."/>
            <person name="Axtell M.J."/>
            <person name="Barker E."/>
            <person name="Barker M.S."/>
            <person name="Bennetzen J.L."/>
            <person name="Bonawitz N.D."/>
            <person name="Chapple C."/>
            <person name="Cheng C."/>
            <person name="Correa L.G."/>
            <person name="Dacre M."/>
            <person name="DeBarry J."/>
            <person name="Dreyer I."/>
            <person name="Elias M."/>
            <person name="Engstrom E.M."/>
            <person name="Estelle M."/>
            <person name="Feng L."/>
            <person name="Finet C."/>
            <person name="Floyd S.K."/>
            <person name="Frommer W.B."/>
            <person name="Fujita T."/>
            <person name="Gramzow L."/>
            <person name="Gutensohn M."/>
            <person name="Harholt J."/>
            <person name="Hattori M."/>
            <person name="Heyl A."/>
            <person name="Hirai T."/>
            <person name="Hiwatashi Y."/>
            <person name="Ishikawa M."/>
            <person name="Iwata M."/>
            <person name="Karol K.G."/>
            <person name="Koehler B."/>
            <person name="Kolukisaoglu U."/>
            <person name="Kubo M."/>
            <person name="Kurata T."/>
            <person name="Lalonde S."/>
            <person name="Li K."/>
            <person name="Li Y."/>
            <person name="Litt A."/>
            <person name="Lyons E."/>
            <person name="Manning G."/>
            <person name="Maruyama T."/>
            <person name="Michael T.P."/>
            <person name="Mikami K."/>
            <person name="Miyazaki S."/>
            <person name="Morinaga S."/>
            <person name="Murata T."/>
            <person name="Mueller-Roeber B."/>
            <person name="Nelson D.R."/>
            <person name="Obara M."/>
            <person name="Oguri Y."/>
            <person name="Olmstead R.G."/>
            <person name="Onodera N."/>
            <person name="Petersen B.L."/>
            <person name="Pils B."/>
            <person name="Prigge M."/>
            <person name="Rensing S.A."/>
            <person name="Riano-Pachon D.M."/>
            <person name="Roberts A.W."/>
            <person name="Sato Y."/>
            <person name="Scheller H.V."/>
            <person name="Schulz B."/>
            <person name="Schulz C."/>
            <person name="Shakirov E.V."/>
            <person name="Shibagaki N."/>
            <person name="Shinohara N."/>
            <person name="Shippen D.E."/>
            <person name="Soerensen I."/>
            <person name="Sotooka R."/>
            <person name="Sugimoto N."/>
            <person name="Sugita M."/>
            <person name="Sumikawa N."/>
            <person name="Tanurdzic M."/>
            <person name="Theissen G."/>
            <person name="Ulvskov P."/>
            <person name="Wakazuki S."/>
            <person name="Weng J.K."/>
            <person name="Willats W.W."/>
            <person name="Wipf D."/>
            <person name="Wolf P.G."/>
            <person name="Yang L."/>
            <person name="Zimmer A.D."/>
            <person name="Zhu Q."/>
            <person name="Mitros T."/>
            <person name="Hellsten U."/>
            <person name="Loque D."/>
            <person name="Otillar R."/>
            <person name="Salamov A."/>
            <person name="Schmutz J."/>
            <person name="Shapiro H."/>
            <person name="Lindquist E."/>
            <person name="Lucas S."/>
            <person name="Rokhsar D."/>
            <person name="Grigoriev I.V."/>
        </authorList>
    </citation>
    <scope>NUCLEOTIDE SEQUENCE [LARGE SCALE GENOMIC DNA]</scope>
</reference>
<dbReference type="Gramene" id="EFJ23496">
    <property type="protein sequence ID" value="EFJ23496"/>
    <property type="gene ID" value="SELMODRAFT_103171"/>
</dbReference>
<feature type="region of interest" description="Disordered" evidence="1">
    <location>
        <begin position="179"/>
        <end position="200"/>
    </location>
</feature>
<accession>D8RW71</accession>
<dbReference type="KEGG" id="smo:SELMODRAFT_103171"/>
<evidence type="ECO:0000313" key="3">
    <source>
        <dbReference type="EMBL" id="EFJ23496.1"/>
    </source>
</evidence>
<dbReference type="EMBL" id="GL377592">
    <property type="protein sequence ID" value="EFJ23496.1"/>
    <property type="molecule type" value="Genomic_DNA"/>
</dbReference>
<organism evidence="4">
    <name type="scientific">Selaginella moellendorffii</name>
    <name type="common">Spikemoss</name>
    <dbReference type="NCBI Taxonomy" id="88036"/>
    <lineage>
        <taxon>Eukaryota</taxon>
        <taxon>Viridiplantae</taxon>
        <taxon>Streptophyta</taxon>
        <taxon>Embryophyta</taxon>
        <taxon>Tracheophyta</taxon>
        <taxon>Lycopodiopsida</taxon>
        <taxon>Selaginellales</taxon>
        <taxon>Selaginellaceae</taxon>
        <taxon>Selaginella</taxon>
    </lineage>
</organism>
<dbReference type="OrthoDB" id="433924at2759"/>
<dbReference type="InterPro" id="IPR000086">
    <property type="entry name" value="NUDIX_hydrolase_dom"/>
</dbReference>
<dbReference type="InterPro" id="IPR015797">
    <property type="entry name" value="NUDIX_hydrolase-like_dom_sf"/>
</dbReference>
<feature type="domain" description="Nudix hydrolase" evidence="2">
    <location>
        <begin position="79"/>
        <end position="188"/>
    </location>
</feature>
<dbReference type="PANTHER" id="PTHR36395:SF1">
    <property type="entry name" value="RING-H2 ZINC FINGER PROTEIN"/>
    <property type="match status" value="1"/>
</dbReference>
<dbReference type="AlphaFoldDB" id="D8RW71"/>
<dbReference type="HOGENOM" id="CLU_084058_0_0_1"/>
<sequence>MDPVAELCAPSSRCVTAEDFSGSLDQFYAWLKERLPQGGAQLDLWGTAPGTKRVANLWRELLEGEISLEDSRPPKRTVHVASVQIVNESGEMLVEAYQEMADGRIRPRNRPLSEKMRPGESVEEACLRGISEELGCAIDQVALLRESYQRVEEERESFSYPGLSTRYVIHTITAHVKQLPQTDFDTEEDEDGNGGGGGSGGGGGAAVLVVASGRTATATSCLGGAVGVRKHFWKWVQQAP</sequence>
<protein>
    <recommendedName>
        <fullName evidence="2">Nudix hydrolase domain-containing protein</fullName>
    </recommendedName>
</protein>
<gene>
    <name evidence="3" type="ORF">SELMODRAFT_103171</name>
</gene>
<evidence type="ECO:0000259" key="2">
    <source>
        <dbReference type="Pfam" id="PF00293"/>
    </source>
</evidence>
<dbReference type="SUPFAM" id="SSF55811">
    <property type="entry name" value="Nudix"/>
    <property type="match status" value="1"/>
</dbReference>
<dbReference type="Proteomes" id="UP000001514">
    <property type="component" value="Unassembled WGS sequence"/>
</dbReference>
<dbReference type="PANTHER" id="PTHR36395">
    <property type="entry name" value="RING-H2 ZINC FINGER PROTEIN"/>
    <property type="match status" value="1"/>
</dbReference>
<evidence type="ECO:0000256" key="1">
    <source>
        <dbReference type="SAM" id="MobiDB-lite"/>
    </source>
</evidence>
<dbReference type="Gene3D" id="3.90.79.10">
    <property type="entry name" value="Nucleoside Triphosphate Pyrophosphohydrolase"/>
    <property type="match status" value="1"/>
</dbReference>
<proteinExistence type="predicted"/>
<name>D8RW71_SELML</name>
<dbReference type="OMA" id="VRKHYWK"/>
<dbReference type="FunCoup" id="D8RW71">
    <property type="interactions" value="321"/>
</dbReference>
<dbReference type="InParanoid" id="D8RW71"/>
<evidence type="ECO:0000313" key="4">
    <source>
        <dbReference type="Proteomes" id="UP000001514"/>
    </source>
</evidence>
<dbReference type="Pfam" id="PF00293">
    <property type="entry name" value="NUDIX"/>
    <property type="match status" value="1"/>
</dbReference>
<dbReference type="eggNOG" id="ENOG502QUVJ">
    <property type="taxonomic scope" value="Eukaryota"/>
</dbReference>